<dbReference type="PANTHER" id="PTHR45870:SF2">
    <property type="entry name" value="TUBULIN MONOGLYCYLASE TTLL3"/>
    <property type="match status" value="1"/>
</dbReference>
<dbReference type="STRING" id="121845.A0A3Q0IZL2"/>
<keyword evidence="6" id="KW-1185">Reference proteome</keyword>
<evidence type="ECO:0000256" key="2">
    <source>
        <dbReference type="ARBA" id="ARBA00022490"/>
    </source>
</evidence>
<keyword evidence="5" id="KW-0067">ATP-binding</keyword>
<evidence type="ECO:0000256" key="3">
    <source>
        <dbReference type="ARBA" id="ARBA00022598"/>
    </source>
</evidence>
<dbReference type="Gene3D" id="3.30.470.20">
    <property type="entry name" value="ATP-grasp fold, B domain"/>
    <property type="match status" value="1"/>
</dbReference>
<dbReference type="GeneID" id="103512341"/>
<dbReference type="RefSeq" id="XP_026681644.1">
    <property type="nucleotide sequence ID" value="XM_026825843.1"/>
</dbReference>
<dbReference type="GO" id="GO:0015630">
    <property type="term" value="C:microtubule cytoskeleton"/>
    <property type="evidence" value="ECO:0007669"/>
    <property type="project" value="TreeGrafter"/>
</dbReference>
<gene>
    <name evidence="7" type="primary">LOC103512341</name>
</gene>
<accession>A0A3Q0IZL2</accession>
<evidence type="ECO:0000256" key="1">
    <source>
        <dbReference type="ARBA" id="ARBA00004496"/>
    </source>
</evidence>
<dbReference type="AlphaFoldDB" id="A0A3Q0IZL2"/>
<dbReference type="InterPro" id="IPR004344">
    <property type="entry name" value="TTL/TTLL_fam"/>
</dbReference>
<proteinExistence type="predicted"/>
<comment type="subcellular location">
    <subcellularLocation>
        <location evidence="1">Cytoplasm</location>
    </subcellularLocation>
</comment>
<evidence type="ECO:0000313" key="6">
    <source>
        <dbReference type="Proteomes" id="UP000079169"/>
    </source>
</evidence>
<name>A0A3Q0IZL2_DIACI</name>
<dbReference type="GO" id="GO:0070736">
    <property type="term" value="F:protein-glycine ligase activity, initiating"/>
    <property type="evidence" value="ECO:0007669"/>
    <property type="project" value="TreeGrafter"/>
</dbReference>
<sequence>MKFKIYKYVLILNLEPLEVLPFKLCYFIINRSAERKCIYDLDTDLDVRTPPEFEAYLTSVNKTGLWKNYIRPQMLKSIVQTIIYNQPLLQPRKKSFEIVRATFILDSSLKPWLINIKSNPKFDNLPGSETIVSTIYKHIVQKIEM</sequence>
<dbReference type="GO" id="GO:0005524">
    <property type="term" value="F:ATP binding"/>
    <property type="evidence" value="ECO:0007669"/>
    <property type="project" value="UniProtKB-KW"/>
</dbReference>
<keyword evidence="2" id="KW-0963">Cytoplasm</keyword>
<evidence type="ECO:0000256" key="5">
    <source>
        <dbReference type="ARBA" id="ARBA00022840"/>
    </source>
</evidence>
<evidence type="ECO:0000313" key="7">
    <source>
        <dbReference type="RefSeq" id="XP_026681644.1"/>
    </source>
</evidence>
<dbReference type="PANTHER" id="PTHR45870">
    <property type="entry name" value="TUBULIN MONOGLYCYLASE TTLL3"/>
    <property type="match status" value="1"/>
</dbReference>
<protein>
    <submittedName>
        <fullName evidence="7">Tubulin monoglycylase TTLL3-like</fullName>
    </submittedName>
</protein>
<dbReference type="KEGG" id="dci:103512341"/>
<evidence type="ECO:0000256" key="4">
    <source>
        <dbReference type="ARBA" id="ARBA00022741"/>
    </source>
</evidence>
<reference evidence="7" key="1">
    <citation type="submission" date="2025-08" db="UniProtKB">
        <authorList>
            <consortium name="RefSeq"/>
        </authorList>
    </citation>
    <scope>IDENTIFICATION</scope>
</reference>
<keyword evidence="4" id="KW-0547">Nucleotide-binding</keyword>
<dbReference type="PaxDb" id="121845-A0A3Q0IZL2"/>
<organism evidence="6 7">
    <name type="scientific">Diaphorina citri</name>
    <name type="common">Asian citrus psyllid</name>
    <dbReference type="NCBI Taxonomy" id="121845"/>
    <lineage>
        <taxon>Eukaryota</taxon>
        <taxon>Metazoa</taxon>
        <taxon>Ecdysozoa</taxon>
        <taxon>Arthropoda</taxon>
        <taxon>Hexapoda</taxon>
        <taxon>Insecta</taxon>
        <taxon>Pterygota</taxon>
        <taxon>Neoptera</taxon>
        <taxon>Paraneoptera</taxon>
        <taxon>Hemiptera</taxon>
        <taxon>Sternorrhyncha</taxon>
        <taxon>Psylloidea</taxon>
        <taxon>Psyllidae</taxon>
        <taxon>Diaphorininae</taxon>
        <taxon>Diaphorina</taxon>
    </lineage>
</organism>
<dbReference type="Proteomes" id="UP000079169">
    <property type="component" value="Unplaced"/>
</dbReference>
<dbReference type="GO" id="GO:0005737">
    <property type="term" value="C:cytoplasm"/>
    <property type="evidence" value="ECO:0007669"/>
    <property type="project" value="UniProtKB-SubCell"/>
</dbReference>
<keyword evidence="3" id="KW-0436">Ligase</keyword>
<dbReference type="Pfam" id="PF03133">
    <property type="entry name" value="TTL"/>
    <property type="match status" value="1"/>
</dbReference>
<dbReference type="InterPro" id="IPR051437">
    <property type="entry name" value="TTLL_monoglycylase"/>
</dbReference>